<reference evidence="2 3" key="1">
    <citation type="submission" date="2020-08" db="EMBL/GenBank/DDBJ databases">
        <title>Genomic Encyclopedia of Type Strains, Phase IV (KMG-V): Genome sequencing to study the core and pangenomes of soil and plant-associated prokaryotes.</title>
        <authorList>
            <person name="Whitman W."/>
        </authorList>
    </citation>
    <scope>NUCLEOTIDE SEQUENCE [LARGE SCALE GENOMIC DNA]</scope>
    <source>
        <strain evidence="2 3">ANJLi2</strain>
    </source>
</reference>
<gene>
    <name evidence="2" type="ORF">HDF23_005296</name>
</gene>
<dbReference type="Pfam" id="PF10137">
    <property type="entry name" value="CAP12-PCTIR_TIR"/>
    <property type="match status" value="1"/>
</dbReference>
<proteinExistence type="predicted"/>
<evidence type="ECO:0000313" key="3">
    <source>
        <dbReference type="Proteomes" id="UP000541583"/>
    </source>
</evidence>
<evidence type="ECO:0000259" key="1">
    <source>
        <dbReference type="Pfam" id="PF10137"/>
    </source>
</evidence>
<accession>A0ABR6PSC1</accession>
<name>A0ABR6PSC1_9SPHI</name>
<protein>
    <recommendedName>
        <fullName evidence="1">CD-NTase-associated protein 12/Pycsar effector protein TIR domain-containing protein</fullName>
    </recommendedName>
</protein>
<feature type="domain" description="CD-NTase-associated protein 12/Pycsar effector protein TIR" evidence="1">
    <location>
        <begin position="4"/>
        <end position="124"/>
    </location>
</feature>
<dbReference type="InterPro" id="IPR019302">
    <property type="entry name" value="CAP12/PCTIR_TIR_dom"/>
</dbReference>
<comment type="caution">
    <text evidence="2">The sequence shown here is derived from an EMBL/GenBank/DDBJ whole genome shotgun (WGS) entry which is preliminary data.</text>
</comment>
<evidence type="ECO:0000313" key="2">
    <source>
        <dbReference type="EMBL" id="MBB6112521.1"/>
    </source>
</evidence>
<dbReference type="EMBL" id="JACHCB010000019">
    <property type="protein sequence ID" value="MBB6112521.1"/>
    <property type="molecule type" value="Genomic_DNA"/>
</dbReference>
<dbReference type="RefSeq" id="WP_076377937.1">
    <property type="nucleotide sequence ID" value="NZ_FTMG01000019.1"/>
</dbReference>
<organism evidence="2 3">
    <name type="scientific">Mucilaginibacter lappiensis</name>
    <dbReference type="NCBI Taxonomy" id="354630"/>
    <lineage>
        <taxon>Bacteria</taxon>
        <taxon>Pseudomonadati</taxon>
        <taxon>Bacteroidota</taxon>
        <taxon>Sphingobacteriia</taxon>
        <taxon>Sphingobacteriales</taxon>
        <taxon>Sphingobacteriaceae</taxon>
        <taxon>Mucilaginibacter</taxon>
    </lineage>
</organism>
<keyword evidence="3" id="KW-1185">Reference proteome</keyword>
<dbReference type="Proteomes" id="UP000541583">
    <property type="component" value="Unassembled WGS sequence"/>
</dbReference>
<sequence length="357" mass="40627">MKPRLFIGSSTENLEIANALQVNLEYDAIVTVWNQGVFNISSNALNDLMEALDSFDFAIFIFQPDDITTIRNNKYQTVRDNIIFELGLFLGRLGKEKVFYLTDRETTNLHLPTDLIGLSPGTYDSKREDNNLQAALGPFCFEVRKKLKAFLVESLIDFKDETMKAKKLAAERPDLWEFDLAIELLDSKLKPIKESYSELEKGLLVRRLKSISNSALSKFYEDSLTSFIALNDQFMRTINELKNSFGPLGVAGNALEIKNTVQRLVLLCKELLSWEYEVYSISPSDELMEVKTYMQGWSSFLVDHIYNIGPMLKSSIDSVRLGESDNIEINLTIDAPSTLSKPLEIFQRYLAIYGSLD</sequence>